<gene>
    <name evidence="2" type="ORF">V6N12_005392</name>
</gene>
<feature type="compositionally biased region" description="Basic and acidic residues" evidence="1">
    <location>
        <begin position="15"/>
        <end position="25"/>
    </location>
</feature>
<feature type="region of interest" description="Disordered" evidence="1">
    <location>
        <begin position="1"/>
        <end position="70"/>
    </location>
</feature>
<feature type="region of interest" description="Disordered" evidence="1">
    <location>
        <begin position="209"/>
        <end position="228"/>
    </location>
</feature>
<dbReference type="Proteomes" id="UP001472677">
    <property type="component" value="Unassembled WGS sequence"/>
</dbReference>
<feature type="compositionally biased region" description="Low complexity" evidence="1">
    <location>
        <begin position="50"/>
        <end position="67"/>
    </location>
</feature>
<accession>A0ABR2AF48</accession>
<feature type="region of interest" description="Disordered" evidence="1">
    <location>
        <begin position="234"/>
        <end position="272"/>
    </location>
</feature>
<evidence type="ECO:0000256" key="1">
    <source>
        <dbReference type="SAM" id="MobiDB-lite"/>
    </source>
</evidence>
<feature type="compositionally biased region" description="Low complexity" evidence="1">
    <location>
        <begin position="252"/>
        <end position="267"/>
    </location>
</feature>
<evidence type="ECO:0000313" key="3">
    <source>
        <dbReference type="Proteomes" id="UP001472677"/>
    </source>
</evidence>
<reference evidence="2 3" key="1">
    <citation type="journal article" date="2024" name="G3 (Bethesda)">
        <title>Genome assembly of Hibiscus sabdariffa L. provides insights into metabolisms of medicinal natural products.</title>
        <authorList>
            <person name="Kim T."/>
        </authorList>
    </citation>
    <scope>NUCLEOTIDE SEQUENCE [LARGE SCALE GENOMIC DNA]</scope>
    <source>
        <strain evidence="2">TK-2024</strain>
        <tissue evidence="2">Old leaves</tissue>
    </source>
</reference>
<evidence type="ECO:0000313" key="2">
    <source>
        <dbReference type="EMBL" id="KAK8491837.1"/>
    </source>
</evidence>
<comment type="caution">
    <text evidence="2">The sequence shown here is derived from an EMBL/GenBank/DDBJ whole genome shotgun (WGS) entry which is preliminary data.</text>
</comment>
<proteinExistence type="predicted"/>
<protein>
    <submittedName>
        <fullName evidence="2">Uncharacterized protein</fullName>
    </submittedName>
</protein>
<sequence>MTNSSDLSVGGDGDGSVRSESHRLEGFLTGSRKAPLAKDSGGSSSANVCSLDSTSSSSVVGSDSLTSKLASGSMSSNSCPQCLHVSTVGSPVFPFAARTVNANTKVQAGVTKSASLEVPRVLTRSQQDLSFNCTGSGALSSRGGVNLSSDSTEDAIQTHVASRGNTVISPDSGNVVGVEQVPVASTMAGNSDLEDSLLPAADVSLGLDPDVGGASDARSSGQSDDVAVVREVPGVEGTSGDRGSGQLNDATVGPDSSGSVDPGSSSSRSEQLLVDVPSVVHDSVALESVDNNSLCQMRIGEIV</sequence>
<name>A0ABR2AF48_9ROSI</name>
<organism evidence="2 3">
    <name type="scientific">Hibiscus sabdariffa</name>
    <name type="common">roselle</name>
    <dbReference type="NCBI Taxonomy" id="183260"/>
    <lineage>
        <taxon>Eukaryota</taxon>
        <taxon>Viridiplantae</taxon>
        <taxon>Streptophyta</taxon>
        <taxon>Embryophyta</taxon>
        <taxon>Tracheophyta</taxon>
        <taxon>Spermatophyta</taxon>
        <taxon>Magnoliopsida</taxon>
        <taxon>eudicotyledons</taxon>
        <taxon>Gunneridae</taxon>
        <taxon>Pentapetalae</taxon>
        <taxon>rosids</taxon>
        <taxon>malvids</taxon>
        <taxon>Malvales</taxon>
        <taxon>Malvaceae</taxon>
        <taxon>Malvoideae</taxon>
        <taxon>Hibiscus</taxon>
    </lineage>
</organism>
<dbReference type="EMBL" id="JBBPBM010000747">
    <property type="protein sequence ID" value="KAK8491837.1"/>
    <property type="molecule type" value="Genomic_DNA"/>
</dbReference>
<keyword evidence="3" id="KW-1185">Reference proteome</keyword>